<dbReference type="RefSeq" id="XP_020118941.1">
    <property type="nucleotide sequence ID" value="XM_020268137.1"/>
</dbReference>
<evidence type="ECO:0000256" key="5">
    <source>
        <dbReference type="ARBA" id="ARBA00030034"/>
    </source>
</evidence>
<dbReference type="SUPFAM" id="SSF81383">
    <property type="entry name" value="F-box domain"/>
    <property type="match status" value="1"/>
</dbReference>
<reference evidence="10 11" key="1">
    <citation type="submission" date="2015-06" db="EMBL/GenBank/DDBJ databases">
        <title>Talaromyces atroroseus IBT 11181 draft genome.</title>
        <authorList>
            <person name="Rasmussen K.B."/>
            <person name="Rasmussen S."/>
            <person name="Petersen B."/>
            <person name="Sicheritz-Ponten T."/>
            <person name="Mortensen U.H."/>
            <person name="Thrane U."/>
        </authorList>
    </citation>
    <scope>NUCLEOTIDE SEQUENCE [LARGE SCALE GENOMIC DNA]</scope>
    <source>
        <strain evidence="10 11">IBT 11181</strain>
    </source>
</reference>
<dbReference type="InterPro" id="IPR015943">
    <property type="entry name" value="WD40/YVTN_repeat-like_dom_sf"/>
</dbReference>
<dbReference type="InterPro" id="IPR036047">
    <property type="entry name" value="F-box-like_dom_sf"/>
</dbReference>
<dbReference type="Proteomes" id="UP000214365">
    <property type="component" value="Unassembled WGS sequence"/>
</dbReference>
<accession>A0A225AE78</accession>
<evidence type="ECO:0000256" key="3">
    <source>
        <dbReference type="ARBA" id="ARBA00011725"/>
    </source>
</evidence>
<dbReference type="GO" id="GO:0019005">
    <property type="term" value="C:SCF ubiquitin ligase complex"/>
    <property type="evidence" value="ECO:0007669"/>
    <property type="project" value="TreeGrafter"/>
</dbReference>
<comment type="function">
    <text evidence="1">Component of the SCF(sconB) E3 ubiquitin ligase complex involved in the regulation of sulfur metabolite repression, probably by mediating the inactivation or degradation of the metR transcription factor.</text>
</comment>
<comment type="subunit">
    <text evidence="3">Component of the SCF(sconB) E3 ubiquitin ligase complex.</text>
</comment>
<dbReference type="InterPro" id="IPR001680">
    <property type="entry name" value="WD40_rpt"/>
</dbReference>
<dbReference type="InterPro" id="IPR001810">
    <property type="entry name" value="F-box_dom"/>
</dbReference>
<dbReference type="PANTHER" id="PTHR46731">
    <property type="entry name" value="F-BOX ONLY PROTEIN 15"/>
    <property type="match status" value="1"/>
</dbReference>
<evidence type="ECO:0000313" key="10">
    <source>
        <dbReference type="EMBL" id="OKL58820.1"/>
    </source>
</evidence>
<evidence type="ECO:0000256" key="4">
    <source>
        <dbReference type="ARBA" id="ARBA00015819"/>
    </source>
</evidence>
<dbReference type="PROSITE" id="PS50082">
    <property type="entry name" value="WD_REPEATS_2"/>
    <property type="match status" value="1"/>
</dbReference>
<evidence type="ECO:0000256" key="6">
    <source>
        <dbReference type="ARBA" id="ARBA00032113"/>
    </source>
</evidence>
<gene>
    <name evidence="10" type="ORF">UA08_05825</name>
</gene>
<dbReference type="SMART" id="SM00256">
    <property type="entry name" value="FBOX"/>
    <property type="match status" value="1"/>
</dbReference>
<evidence type="ECO:0000256" key="2">
    <source>
        <dbReference type="ARBA" id="ARBA00007968"/>
    </source>
</evidence>
<evidence type="ECO:0000256" key="1">
    <source>
        <dbReference type="ARBA" id="ARBA00002730"/>
    </source>
</evidence>
<evidence type="ECO:0000256" key="8">
    <source>
        <dbReference type="SAM" id="MobiDB-lite"/>
    </source>
</evidence>
<dbReference type="EMBL" id="LFMY01000008">
    <property type="protein sequence ID" value="OKL58820.1"/>
    <property type="molecule type" value="Genomic_DNA"/>
</dbReference>
<evidence type="ECO:0000256" key="7">
    <source>
        <dbReference type="PROSITE-ProRule" id="PRU00221"/>
    </source>
</evidence>
<feature type="repeat" description="WD" evidence="7">
    <location>
        <begin position="433"/>
        <end position="468"/>
    </location>
</feature>
<evidence type="ECO:0000259" key="9">
    <source>
        <dbReference type="PROSITE" id="PS50181"/>
    </source>
</evidence>
<dbReference type="Gene3D" id="2.130.10.10">
    <property type="entry name" value="YVTN repeat-like/Quinoprotein amine dehydrogenase"/>
    <property type="match status" value="1"/>
</dbReference>
<keyword evidence="7" id="KW-0853">WD repeat</keyword>
<dbReference type="Gene3D" id="1.20.1280.50">
    <property type="match status" value="1"/>
</dbReference>
<keyword evidence="11" id="KW-1185">Reference proteome</keyword>
<comment type="caution">
    <text evidence="10">The sequence shown here is derived from an EMBL/GenBank/DDBJ whole genome shotgun (WGS) entry which is preliminary data.</text>
</comment>
<dbReference type="PANTHER" id="PTHR46731:SF1">
    <property type="entry name" value="F-BOX ONLY PROTEIN 15"/>
    <property type="match status" value="1"/>
</dbReference>
<feature type="domain" description="F-box" evidence="9">
    <location>
        <begin position="25"/>
        <end position="71"/>
    </location>
</feature>
<feature type="region of interest" description="Disordered" evidence="8">
    <location>
        <begin position="1"/>
        <end position="24"/>
    </location>
</feature>
<name>A0A225AE78_TALAT</name>
<dbReference type="PROSITE" id="PS50181">
    <property type="entry name" value="FBOX"/>
    <property type="match status" value="1"/>
</dbReference>
<dbReference type="GeneID" id="31005581"/>
<comment type="similarity">
    <text evidence="2">Belongs to the WD repeat MET30/SCONB/SCON-2 family.</text>
</comment>
<sequence length="565" mass="63499">MSKRWRGDEPTNRPPKRQRQQTEKEDYISNLSDEILLQILSFLPVDTLVICQQLSKRFHALAGDSELWKRRYFARWVLPRARSVPHSKHLKVSTGTVYSPRVSKWLGHSHLAADDSHRSIHWKTQYRLRHNWSRGTCRLDELEVSRPPLSEILIKLYSGVVVTADKEHGLRAWATKSPKKQLAVLPFPKISDVPTALFVNKEAAAESIEVTVGFDDGHFGVYSLDVAHAKFELCLSQMAATNNTAAITAIASAPPYLLTISQHKIFNLYKMPPHASQHDEEPPRLLASLESSNTFAPMSLSLRCSGSEVIASIAYSFFHISNGWTIGIQELRFNKDGEHITSRLATTVTMPAKAAVGENGGHLDQYRSMDFSNYNNNNANPVSHDNFIQHKEAPTCLSYSHPFLLTSHSDNTLTMYLVFSSSDKLFIRDSRRLWGHTSSVSSVQVGDRGKAVSISPRGNEIRIWELESAVSSSPLSSRSSKALRGESSVRIKSDRSFSSISARQKSTTVSLDTTSGAKDWSRHVFQMESDVSYSPDGWVGFDDEQVIVLRERGLRAQFLECYDFT</sequence>
<dbReference type="OrthoDB" id="3219396at2759"/>
<organism evidence="10 11">
    <name type="scientific">Talaromyces atroroseus</name>
    <dbReference type="NCBI Taxonomy" id="1441469"/>
    <lineage>
        <taxon>Eukaryota</taxon>
        <taxon>Fungi</taxon>
        <taxon>Dikarya</taxon>
        <taxon>Ascomycota</taxon>
        <taxon>Pezizomycotina</taxon>
        <taxon>Eurotiomycetes</taxon>
        <taxon>Eurotiomycetidae</taxon>
        <taxon>Eurotiales</taxon>
        <taxon>Trichocomaceae</taxon>
        <taxon>Talaromyces</taxon>
        <taxon>Talaromyces sect. Trachyspermi</taxon>
    </lineage>
</organism>
<proteinExistence type="inferred from homology"/>
<dbReference type="STRING" id="1441469.A0A225AE78"/>
<evidence type="ECO:0000313" key="11">
    <source>
        <dbReference type="Proteomes" id="UP000214365"/>
    </source>
</evidence>
<dbReference type="SUPFAM" id="SSF50978">
    <property type="entry name" value="WD40 repeat-like"/>
    <property type="match status" value="1"/>
</dbReference>
<dbReference type="Pfam" id="PF25499">
    <property type="entry name" value="Beta-prop_pof12"/>
    <property type="match status" value="1"/>
</dbReference>
<dbReference type="InterPro" id="IPR036322">
    <property type="entry name" value="WD40_repeat_dom_sf"/>
</dbReference>
<protein>
    <recommendedName>
        <fullName evidence="4">Probable E3 ubiquitin ligase complex SCF subunit sconB</fullName>
    </recommendedName>
    <alternativeName>
        <fullName evidence="6">Sulfur controller B</fullName>
    </alternativeName>
    <alternativeName>
        <fullName evidence="5">Sulfur metabolite repression control protein B</fullName>
    </alternativeName>
</protein>
<dbReference type="Pfam" id="PF12937">
    <property type="entry name" value="F-box-like"/>
    <property type="match status" value="1"/>
</dbReference>
<feature type="compositionally biased region" description="Basic and acidic residues" evidence="8">
    <location>
        <begin position="1"/>
        <end position="11"/>
    </location>
</feature>
<dbReference type="AlphaFoldDB" id="A0A225AE78"/>